<feature type="domain" description="CMP/dCMP-type deaminase" evidence="5">
    <location>
        <begin position="136"/>
        <end position="271"/>
    </location>
</feature>
<dbReference type="InterPro" id="IPR015517">
    <property type="entry name" value="dCMP_deaminase-rel"/>
</dbReference>
<evidence type="ECO:0000313" key="6">
    <source>
        <dbReference type="EMBL" id="MBI4132884.1"/>
    </source>
</evidence>
<dbReference type="PANTHER" id="PTHR11086:SF18">
    <property type="entry name" value="DEOXYCYTIDYLATE DEAMINASE"/>
    <property type="match status" value="1"/>
</dbReference>
<dbReference type="InterPro" id="IPR016193">
    <property type="entry name" value="Cytidine_deaminase-like"/>
</dbReference>
<comment type="similarity">
    <text evidence="1">Belongs to the cytidine and deoxycytidylate deaminase family.</text>
</comment>
<evidence type="ECO:0000259" key="5">
    <source>
        <dbReference type="PROSITE" id="PS51747"/>
    </source>
</evidence>
<keyword evidence="4" id="KW-0862">Zinc</keyword>
<dbReference type="InterPro" id="IPR002125">
    <property type="entry name" value="CMP_dCMP_dom"/>
</dbReference>
<dbReference type="PANTHER" id="PTHR11086">
    <property type="entry name" value="DEOXYCYTIDYLATE DEAMINASE-RELATED"/>
    <property type="match status" value="1"/>
</dbReference>
<evidence type="ECO:0000256" key="4">
    <source>
        <dbReference type="ARBA" id="ARBA00022833"/>
    </source>
</evidence>
<reference evidence="6" key="1">
    <citation type="submission" date="2020-07" db="EMBL/GenBank/DDBJ databases">
        <title>Huge and variable diversity of episymbiotic CPR bacteria and DPANN archaea in groundwater ecosystems.</title>
        <authorList>
            <person name="He C.Y."/>
            <person name="Keren R."/>
            <person name="Whittaker M."/>
            <person name="Farag I.F."/>
            <person name="Doudna J."/>
            <person name="Cate J.H.D."/>
            <person name="Banfield J.F."/>
        </authorList>
    </citation>
    <scope>NUCLEOTIDE SEQUENCE</scope>
    <source>
        <strain evidence="6">NC_groundwater_1225_Ag_S-0.1um_56_177</strain>
    </source>
</reference>
<dbReference type="GO" id="GO:0008270">
    <property type="term" value="F:zinc ion binding"/>
    <property type="evidence" value="ECO:0007669"/>
    <property type="project" value="InterPro"/>
</dbReference>
<evidence type="ECO:0000256" key="3">
    <source>
        <dbReference type="ARBA" id="ARBA00022801"/>
    </source>
</evidence>
<comment type="caution">
    <text evidence="6">The sequence shown here is derived from an EMBL/GenBank/DDBJ whole genome shotgun (WGS) entry which is preliminary data.</text>
</comment>
<proteinExistence type="inferred from homology"/>
<accession>A0A933DTP3</accession>
<gene>
    <name evidence="6" type="ORF">HY473_02260</name>
</gene>
<organism evidence="6 7">
    <name type="scientific">Candidatus Sungiibacteriota bacterium</name>
    <dbReference type="NCBI Taxonomy" id="2750080"/>
    <lineage>
        <taxon>Bacteria</taxon>
        <taxon>Candidatus Sungiibacteriota</taxon>
    </lineage>
</organism>
<dbReference type="GO" id="GO:0004132">
    <property type="term" value="F:dCMP deaminase activity"/>
    <property type="evidence" value="ECO:0007669"/>
    <property type="project" value="TreeGrafter"/>
</dbReference>
<evidence type="ECO:0000256" key="2">
    <source>
        <dbReference type="ARBA" id="ARBA00022723"/>
    </source>
</evidence>
<dbReference type="Pfam" id="PF00383">
    <property type="entry name" value="dCMP_cyt_deam_1"/>
    <property type="match status" value="1"/>
</dbReference>
<name>A0A933DTP3_9BACT</name>
<dbReference type="SUPFAM" id="SSF53927">
    <property type="entry name" value="Cytidine deaminase-like"/>
    <property type="match status" value="1"/>
</dbReference>
<keyword evidence="2" id="KW-0479">Metal-binding</keyword>
<dbReference type="InterPro" id="IPR016192">
    <property type="entry name" value="APOBEC/CMP_deaminase_Zn-bd"/>
</dbReference>
<evidence type="ECO:0000256" key="1">
    <source>
        <dbReference type="ARBA" id="ARBA00006576"/>
    </source>
</evidence>
<dbReference type="Gene3D" id="3.40.140.10">
    <property type="entry name" value="Cytidine Deaminase, domain 2"/>
    <property type="match status" value="1"/>
</dbReference>
<dbReference type="EMBL" id="JACQMI010000013">
    <property type="protein sequence ID" value="MBI4132884.1"/>
    <property type="molecule type" value="Genomic_DNA"/>
</dbReference>
<evidence type="ECO:0000313" key="7">
    <source>
        <dbReference type="Proteomes" id="UP000756703"/>
    </source>
</evidence>
<dbReference type="AlphaFoldDB" id="A0A933DTP3"/>
<dbReference type="PROSITE" id="PS00903">
    <property type="entry name" value="CYT_DCMP_DEAMINASES_1"/>
    <property type="match status" value="1"/>
</dbReference>
<dbReference type="PROSITE" id="PS51747">
    <property type="entry name" value="CYT_DCMP_DEAMINASES_2"/>
    <property type="match status" value="1"/>
</dbReference>
<protein>
    <recommendedName>
        <fullName evidence="5">CMP/dCMP-type deaminase domain-containing protein</fullName>
    </recommendedName>
</protein>
<dbReference type="Proteomes" id="UP000756703">
    <property type="component" value="Unassembled WGS sequence"/>
</dbReference>
<dbReference type="GO" id="GO:0005737">
    <property type="term" value="C:cytoplasm"/>
    <property type="evidence" value="ECO:0007669"/>
    <property type="project" value="TreeGrafter"/>
</dbReference>
<keyword evidence="3" id="KW-0378">Hydrolase</keyword>
<sequence length="279" mass="31703">MKERLLVIHIPVIHRGYLDLFRRLVPAVRSVMILGDELAKRLRFFEHDISALRAEEAFEFVAALKLFDTITILEPASLPAIRSQPLLLVNDELSRRLYHELLPGADVQWESVFLRWDESHVARVTPVNPNRQSRDQRDRELLAEAYAEAEQSGDWWRRVGAVLVADGAVRLRAYNRDMPDDQSSYRLGNIRDYLEPGERPDLSNTFHAENRIIAEAARAGMATEGLDLYVTHFPCSMCAKAVAAAGIKRCFFGEGSSNFDAEMVFHAHGVEIIHLPREA</sequence>